<dbReference type="AlphaFoldDB" id="A0AAE0ZBK4"/>
<sequence length="114" mass="13003">MDLLHLVLENQSPTTMNLLQLMLENHTSTIIYLFLLVLENHTPTTMKPVSADVRKPYNYNSGHFTAEKNKTESKRGKAAWSSLRSADFAGQEERLIIAHSMPSRPKDRKQHGEV</sequence>
<evidence type="ECO:0000313" key="1">
    <source>
        <dbReference type="EMBL" id="KAK3766474.1"/>
    </source>
</evidence>
<protein>
    <submittedName>
        <fullName evidence="1">Uncharacterized protein</fullName>
    </submittedName>
</protein>
<evidence type="ECO:0000313" key="2">
    <source>
        <dbReference type="Proteomes" id="UP001283361"/>
    </source>
</evidence>
<keyword evidence="2" id="KW-1185">Reference proteome</keyword>
<reference evidence="1" key="1">
    <citation type="journal article" date="2023" name="G3 (Bethesda)">
        <title>A reference genome for the long-term kleptoplast-retaining sea slug Elysia crispata morphotype clarki.</title>
        <authorList>
            <person name="Eastman K.E."/>
            <person name="Pendleton A.L."/>
            <person name="Shaikh M.A."/>
            <person name="Suttiyut T."/>
            <person name="Ogas R."/>
            <person name="Tomko P."/>
            <person name="Gavelis G."/>
            <person name="Widhalm J.R."/>
            <person name="Wisecaver J.H."/>
        </authorList>
    </citation>
    <scope>NUCLEOTIDE SEQUENCE</scope>
    <source>
        <strain evidence="1">ECLA1</strain>
    </source>
</reference>
<dbReference type="EMBL" id="JAWDGP010004222">
    <property type="protein sequence ID" value="KAK3766474.1"/>
    <property type="molecule type" value="Genomic_DNA"/>
</dbReference>
<organism evidence="1 2">
    <name type="scientific">Elysia crispata</name>
    <name type="common">lettuce slug</name>
    <dbReference type="NCBI Taxonomy" id="231223"/>
    <lineage>
        <taxon>Eukaryota</taxon>
        <taxon>Metazoa</taxon>
        <taxon>Spiralia</taxon>
        <taxon>Lophotrochozoa</taxon>
        <taxon>Mollusca</taxon>
        <taxon>Gastropoda</taxon>
        <taxon>Heterobranchia</taxon>
        <taxon>Euthyneura</taxon>
        <taxon>Panpulmonata</taxon>
        <taxon>Sacoglossa</taxon>
        <taxon>Placobranchoidea</taxon>
        <taxon>Plakobranchidae</taxon>
        <taxon>Elysia</taxon>
    </lineage>
</organism>
<accession>A0AAE0ZBK4</accession>
<comment type="caution">
    <text evidence="1">The sequence shown here is derived from an EMBL/GenBank/DDBJ whole genome shotgun (WGS) entry which is preliminary data.</text>
</comment>
<dbReference type="Proteomes" id="UP001283361">
    <property type="component" value="Unassembled WGS sequence"/>
</dbReference>
<gene>
    <name evidence="1" type="ORF">RRG08_059292</name>
</gene>
<name>A0AAE0ZBK4_9GAST</name>
<proteinExistence type="predicted"/>